<dbReference type="AlphaFoldDB" id="A0A0D6M3S0"/>
<comment type="subcellular location">
    <subcellularLocation>
        <location evidence="1">Cell membrane</location>
        <topology evidence="1">Single-pass type I membrane protein</topology>
    </subcellularLocation>
</comment>
<keyword evidence="2" id="KW-0193">Cuticle</keyword>
<organism evidence="9 10">
    <name type="scientific">Ancylostoma ceylanicum</name>
    <dbReference type="NCBI Taxonomy" id="53326"/>
    <lineage>
        <taxon>Eukaryota</taxon>
        <taxon>Metazoa</taxon>
        <taxon>Ecdysozoa</taxon>
        <taxon>Nematoda</taxon>
        <taxon>Chromadorea</taxon>
        <taxon>Rhabditida</taxon>
        <taxon>Rhabditina</taxon>
        <taxon>Rhabditomorpha</taxon>
        <taxon>Strongyloidea</taxon>
        <taxon>Ancylostomatidae</taxon>
        <taxon>Ancylostomatinae</taxon>
        <taxon>Ancylostoma</taxon>
    </lineage>
</organism>
<evidence type="ECO:0000256" key="5">
    <source>
        <dbReference type="ARBA" id="ARBA00022729"/>
    </source>
</evidence>
<dbReference type="Pfam" id="PF25301">
    <property type="entry name" value="CUT_C"/>
    <property type="match status" value="1"/>
</dbReference>
<proteinExistence type="predicted"/>
<dbReference type="Proteomes" id="UP000054495">
    <property type="component" value="Unassembled WGS sequence"/>
</dbReference>
<evidence type="ECO:0000256" key="3">
    <source>
        <dbReference type="ARBA" id="ARBA00022475"/>
    </source>
</evidence>
<evidence type="ECO:0000256" key="6">
    <source>
        <dbReference type="ARBA" id="ARBA00022989"/>
    </source>
</evidence>
<feature type="domain" description="ZP" evidence="8">
    <location>
        <begin position="1"/>
        <end position="221"/>
    </location>
</feature>
<keyword evidence="4" id="KW-0812">Transmembrane</keyword>
<evidence type="ECO:0000259" key="8">
    <source>
        <dbReference type="PROSITE" id="PS51034"/>
    </source>
</evidence>
<evidence type="ECO:0000313" key="10">
    <source>
        <dbReference type="Proteomes" id="UP000054495"/>
    </source>
</evidence>
<gene>
    <name evidence="9" type="ORF">ANCCEY_03924</name>
</gene>
<evidence type="ECO:0000256" key="4">
    <source>
        <dbReference type="ARBA" id="ARBA00022692"/>
    </source>
</evidence>
<dbReference type="EMBL" id="KE124848">
    <property type="protein sequence ID" value="EPB77016.1"/>
    <property type="molecule type" value="Genomic_DNA"/>
</dbReference>
<dbReference type="GO" id="GO:0042302">
    <property type="term" value="F:structural constituent of cuticle"/>
    <property type="evidence" value="ECO:0007669"/>
    <property type="project" value="UniProtKB-KW"/>
</dbReference>
<keyword evidence="5" id="KW-0732">Signal</keyword>
<dbReference type="InterPro" id="IPR057475">
    <property type="entry name" value="CUT_C"/>
</dbReference>
<reference evidence="9 10" key="1">
    <citation type="submission" date="2013-05" db="EMBL/GenBank/DDBJ databases">
        <title>Draft genome of the parasitic nematode Anyclostoma ceylanicum.</title>
        <authorList>
            <person name="Mitreva M."/>
        </authorList>
    </citation>
    <scope>NUCLEOTIDE SEQUENCE [LARGE SCALE GENOMIC DNA]</scope>
</reference>
<protein>
    <submittedName>
        <fullName evidence="9">Zona pellucida-like domain protein</fullName>
    </submittedName>
</protein>
<dbReference type="Pfam" id="PF25057">
    <property type="entry name" value="CUT_N"/>
    <property type="match status" value="1"/>
</dbReference>
<keyword evidence="6" id="KW-1133">Transmembrane helix</keyword>
<evidence type="ECO:0000256" key="2">
    <source>
        <dbReference type="ARBA" id="ARBA00022460"/>
    </source>
</evidence>
<keyword evidence="3" id="KW-1003">Cell membrane</keyword>
<accession>A0A0D6M3S0</accession>
<dbReference type="GO" id="GO:0005886">
    <property type="term" value="C:plasma membrane"/>
    <property type="evidence" value="ECO:0007669"/>
    <property type="project" value="UniProtKB-SubCell"/>
</dbReference>
<dbReference type="InterPro" id="IPR001507">
    <property type="entry name" value="ZP_dom"/>
</dbReference>
<evidence type="ECO:0000313" key="9">
    <source>
        <dbReference type="EMBL" id="EPB77016.1"/>
    </source>
</evidence>
<dbReference type="PROSITE" id="PS51034">
    <property type="entry name" value="ZP_2"/>
    <property type="match status" value="1"/>
</dbReference>
<evidence type="ECO:0000256" key="1">
    <source>
        <dbReference type="ARBA" id="ARBA00004251"/>
    </source>
</evidence>
<dbReference type="PANTHER" id="PTHR22907">
    <property type="entry name" value="GH04558P"/>
    <property type="match status" value="1"/>
</dbReference>
<sequence length="305" mass="34140">MLAGKVYVKGNYNRPECRVDYSSQLTGGIQDGRITIGHGSCNMDRQRVRKATLVQDKNLSPGGVMFSLVLVISFHPLFVTKYDKVYNVSMAPPETLNYEVTLPTCSYTIRKDSLDGPILSYAKVGDQVVHRWNCDSEDFGILVHSCIVEDGQGEKRDIIDENGCHTDRHILGDPTYTEALNVAYREALVFKFADRTALRFKCGIRLCLKHDGGCDGVTRWRHRRTATSFAEKDVDLLSQRLVVLDSVGEEFTQPSQDSTVRTPVVCIGLKTTAWTTGFIVTCLILSLTLAITQSQRQESIPPYKH</sequence>
<dbReference type="InterPro" id="IPR051962">
    <property type="entry name" value="Cuticlin"/>
</dbReference>
<dbReference type="SMART" id="SM00241">
    <property type="entry name" value="ZP"/>
    <property type="match status" value="1"/>
</dbReference>
<evidence type="ECO:0000256" key="7">
    <source>
        <dbReference type="ARBA" id="ARBA00023136"/>
    </source>
</evidence>
<dbReference type="InterPro" id="IPR056953">
    <property type="entry name" value="CUT_N"/>
</dbReference>
<keyword evidence="7" id="KW-0472">Membrane</keyword>
<dbReference type="PANTHER" id="PTHR22907:SF7">
    <property type="entry name" value="ZP DOMAIN-CONTAINING PROTEIN"/>
    <property type="match status" value="1"/>
</dbReference>
<keyword evidence="10" id="KW-1185">Reference proteome</keyword>
<name>A0A0D6M3S0_9BILA</name>